<organism evidence="4 5">
    <name type="scientific">Azospira oryzae</name>
    <dbReference type="NCBI Taxonomy" id="146939"/>
    <lineage>
        <taxon>Bacteria</taxon>
        <taxon>Pseudomonadati</taxon>
        <taxon>Pseudomonadota</taxon>
        <taxon>Betaproteobacteria</taxon>
        <taxon>Rhodocyclales</taxon>
        <taxon>Rhodocyclaceae</taxon>
        <taxon>Azospira</taxon>
    </lineage>
</organism>
<dbReference type="SUPFAM" id="SSF141868">
    <property type="entry name" value="EAL domain-like"/>
    <property type="match status" value="1"/>
</dbReference>
<accession>A0ABY0IKS0</accession>
<dbReference type="PANTHER" id="PTHR33121:SF71">
    <property type="entry name" value="OXYGEN SENSOR PROTEIN DOSP"/>
    <property type="match status" value="1"/>
</dbReference>
<proteinExistence type="predicted"/>
<evidence type="ECO:0000259" key="3">
    <source>
        <dbReference type="PROSITE" id="PS50887"/>
    </source>
</evidence>
<evidence type="ECO:0000259" key="2">
    <source>
        <dbReference type="PROSITE" id="PS50883"/>
    </source>
</evidence>
<dbReference type="PROSITE" id="PS50883">
    <property type="entry name" value="EAL"/>
    <property type="match status" value="1"/>
</dbReference>
<keyword evidence="1" id="KW-0812">Transmembrane</keyword>
<dbReference type="InterPro" id="IPR029787">
    <property type="entry name" value="Nucleotide_cyclase"/>
</dbReference>
<dbReference type="SUPFAM" id="SSF55073">
    <property type="entry name" value="Nucleotide cyclase"/>
    <property type="match status" value="1"/>
</dbReference>
<dbReference type="CDD" id="cd01949">
    <property type="entry name" value="GGDEF"/>
    <property type="match status" value="1"/>
</dbReference>
<dbReference type="Pfam" id="PF00563">
    <property type="entry name" value="EAL"/>
    <property type="match status" value="1"/>
</dbReference>
<dbReference type="RefSeq" id="WP_014236653.1">
    <property type="nucleotide sequence ID" value="NZ_SHKM01000003.1"/>
</dbReference>
<dbReference type="InterPro" id="IPR035919">
    <property type="entry name" value="EAL_sf"/>
</dbReference>
<sequence>MKIRTFVLATSILVGLLFFGGSYWAVSRSFDSTVRDHAREGANTMARMAFVSMYELMSTGWRRDQVEKFLQGMRDATRGSNATVEIYRGPKVEALFGAIEQPPLDELLRQGFSAGKPQESMQGSFIRFIYPLQAENRCLRCHDNAAVGDVLGLIEVRQNVGGLVDQARAEFSWSLAILMPLGLLLALLAVWWVNHRLEGALRHVEEGVAGVNAVSDLRKLELRGSRPGFAELTRIVCAVEELVAKLRAVAVDKDMLKFEIGLLEKFVITSDIIRDWTEYVNHLVVDINKVMNAHVLFSIFQIDDELFDLEIFWYREPSAATKQRVESHIREVLKQNPRFSVITSFTINHHVAKPGGEKVELAEEEVQLRVKSFFVDTPKIGGIVGIGVQADELEDDTRHLVLDSVLSTLLNVVGSVKAIYKYTKDLEYYATRDPLTDLFNQRVFWEMIGYEIDRSSRHDEHFGLLLIDLDNFKLVNDNYGHAVGDKFLQAFAREVRQVLRSGDIFARYGGDEFVVILPEADLEQTSVIAQRILEASRQSSVTAFNGDVVHGTASIGLAVYPDHATEPKDLFLFADNMMYKAKAEGKERVAIPTADDVMEVFRDISQKSVTILKAIDERRLIPFFQPILDVQAGVVVGYEVLSRIEVDGEIMRADEFVEIAEKIGVIHRLDCLVIELALQKLAAEGHEGYIFLNLSPRAMVLNEFARSLRQIVADSGIPPERIVFEITERDTVKNLALMERFLNDLKFDGFKLAIDDFGSGFSSFHYLRRFPVDFLKVEGDFVVNILHSTKDRAFVQSMQSLAHELGIQVIAEFVETGEVLDELKRMGMDMAQGYYIGRPDREIRKPA</sequence>
<feature type="transmembrane region" description="Helical" evidence="1">
    <location>
        <begin position="6"/>
        <end position="26"/>
    </location>
</feature>
<keyword evidence="5" id="KW-1185">Reference proteome</keyword>
<dbReference type="InterPro" id="IPR001633">
    <property type="entry name" value="EAL_dom"/>
</dbReference>
<dbReference type="SMART" id="SM00052">
    <property type="entry name" value="EAL"/>
    <property type="match status" value="1"/>
</dbReference>
<evidence type="ECO:0000256" key="1">
    <source>
        <dbReference type="SAM" id="Phobius"/>
    </source>
</evidence>
<dbReference type="PANTHER" id="PTHR33121">
    <property type="entry name" value="CYCLIC DI-GMP PHOSPHODIESTERASE PDEF"/>
    <property type="match status" value="1"/>
</dbReference>
<name>A0ABY0IKS0_9RHOO</name>
<keyword evidence="1" id="KW-0472">Membrane</keyword>
<reference evidence="4 5" key="1">
    <citation type="submission" date="2019-02" db="EMBL/GenBank/DDBJ databases">
        <title>Genomic Encyclopedia of Type Strains, Phase IV (KMG-IV): sequencing the most valuable type-strain genomes for metagenomic binning, comparative biology and taxonomic classification.</title>
        <authorList>
            <person name="Goeker M."/>
        </authorList>
    </citation>
    <scope>NUCLEOTIDE SEQUENCE [LARGE SCALE GENOMIC DNA]</scope>
    <source>
        <strain evidence="4 5">DSM 21223</strain>
    </source>
</reference>
<dbReference type="PROSITE" id="PS50887">
    <property type="entry name" value="GGDEF"/>
    <property type="match status" value="1"/>
</dbReference>
<evidence type="ECO:0000313" key="4">
    <source>
        <dbReference type="EMBL" id="RZT75782.1"/>
    </source>
</evidence>
<feature type="domain" description="EAL" evidence="2">
    <location>
        <begin position="604"/>
        <end position="847"/>
    </location>
</feature>
<dbReference type="Gene3D" id="3.30.70.270">
    <property type="match status" value="1"/>
</dbReference>
<dbReference type="NCBIfam" id="TIGR00254">
    <property type="entry name" value="GGDEF"/>
    <property type="match status" value="1"/>
</dbReference>
<dbReference type="CDD" id="cd01948">
    <property type="entry name" value="EAL"/>
    <property type="match status" value="1"/>
</dbReference>
<keyword evidence="1" id="KW-1133">Transmembrane helix</keyword>
<dbReference type="Gene3D" id="3.20.20.450">
    <property type="entry name" value="EAL domain"/>
    <property type="match status" value="1"/>
</dbReference>
<comment type="caution">
    <text evidence="4">The sequence shown here is derived from an EMBL/GenBank/DDBJ whole genome shotgun (WGS) entry which is preliminary data.</text>
</comment>
<dbReference type="Proteomes" id="UP000292136">
    <property type="component" value="Unassembled WGS sequence"/>
</dbReference>
<dbReference type="InterPro" id="IPR043128">
    <property type="entry name" value="Rev_trsase/Diguanyl_cyclase"/>
</dbReference>
<dbReference type="SMART" id="SM00267">
    <property type="entry name" value="GGDEF"/>
    <property type="match status" value="1"/>
</dbReference>
<evidence type="ECO:0000313" key="5">
    <source>
        <dbReference type="Proteomes" id="UP000292136"/>
    </source>
</evidence>
<dbReference type="InterPro" id="IPR050706">
    <property type="entry name" value="Cyclic-di-GMP_PDE-like"/>
</dbReference>
<dbReference type="EMBL" id="SHKM01000003">
    <property type="protein sequence ID" value="RZT75782.1"/>
    <property type="molecule type" value="Genomic_DNA"/>
</dbReference>
<gene>
    <name evidence="4" type="ORF">EV678_2969</name>
</gene>
<dbReference type="Gene3D" id="3.30.450.290">
    <property type="match status" value="1"/>
</dbReference>
<dbReference type="Pfam" id="PF00990">
    <property type="entry name" value="GGDEF"/>
    <property type="match status" value="1"/>
</dbReference>
<protein>
    <submittedName>
        <fullName evidence="4">Diguanylate cyclase/phosphodiesterase</fullName>
    </submittedName>
</protein>
<dbReference type="InterPro" id="IPR000160">
    <property type="entry name" value="GGDEF_dom"/>
</dbReference>
<feature type="domain" description="GGDEF" evidence="3">
    <location>
        <begin position="460"/>
        <end position="594"/>
    </location>
</feature>
<feature type="transmembrane region" description="Helical" evidence="1">
    <location>
        <begin position="173"/>
        <end position="193"/>
    </location>
</feature>